<keyword evidence="2" id="KW-1185">Reference proteome</keyword>
<evidence type="ECO:0000313" key="1">
    <source>
        <dbReference type="EMBL" id="TNC71432.1"/>
    </source>
</evidence>
<reference evidence="1 2" key="1">
    <citation type="submission" date="2019-06" db="EMBL/GenBank/DDBJ databases">
        <authorList>
            <person name="Jiang L."/>
        </authorList>
    </citation>
    <scope>NUCLEOTIDE SEQUENCE [LARGE SCALE GENOMIC DNA]</scope>
    <source>
        <strain evidence="1 2">YIM 48858</strain>
    </source>
</reference>
<accession>A0A5C4NBM0</accession>
<sequence length="153" mass="16273">MRALPFLLLPLAAEAQIAAGPLAETHFARNFCWERSLDERTLAADPAQPIRRIALGREPLGQSRRLGVTLMEVSAVLRDGSGDAEALAACQPGETGLDCRLRDGSGGFGLEAQGDELVLTIGPVGLSLPGRRGEVRIEPAEGEVGTFRLRRCG</sequence>
<proteinExistence type="predicted"/>
<evidence type="ECO:0000313" key="2">
    <source>
        <dbReference type="Proteomes" id="UP000305709"/>
    </source>
</evidence>
<name>A0A5C4NBM0_9RHOB</name>
<organism evidence="1 2">
    <name type="scientific">Rubellimicrobium roseum</name>
    <dbReference type="NCBI Taxonomy" id="687525"/>
    <lineage>
        <taxon>Bacteria</taxon>
        <taxon>Pseudomonadati</taxon>
        <taxon>Pseudomonadota</taxon>
        <taxon>Alphaproteobacteria</taxon>
        <taxon>Rhodobacterales</taxon>
        <taxon>Roseobacteraceae</taxon>
        <taxon>Rubellimicrobium</taxon>
    </lineage>
</organism>
<dbReference type="Proteomes" id="UP000305709">
    <property type="component" value="Unassembled WGS sequence"/>
</dbReference>
<comment type="caution">
    <text evidence="1">The sequence shown here is derived from an EMBL/GenBank/DDBJ whole genome shotgun (WGS) entry which is preliminary data.</text>
</comment>
<dbReference type="EMBL" id="VDFV01000014">
    <property type="protein sequence ID" value="TNC71432.1"/>
    <property type="molecule type" value="Genomic_DNA"/>
</dbReference>
<gene>
    <name evidence="1" type="ORF">FHG71_11805</name>
</gene>
<dbReference type="RefSeq" id="WP_139081885.1">
    <property type="nucleotide sequence ID" value="NZ_VDFV01000014.1"/>
</dbReference>
<dbReference type="AlphaFoldDB" id="A0A5C4NBM0"/>
<dbReference type="OrthoDB" id="7839213at2"/>
<protein>
    <submittedName>
        <fullName evidence="1">Uncharacterized protein</fullName>
    </submittedName>
</protein>